<dbReference type="InterPro" id="IPR030676">
    <property type="entry name" value="CitT-rel"/>
</dbReference>
<comment type="caution">
    <text evidence="8">The sequence shown here is derived from an EMBL/GenBank/DDBJ whole genome shotgun (WGS) entry which is preliminary data.</text>
</comment>
<evidence type="ECO:0000256" key="1">
    <source>
        <dbReference type="ARBA" id="ARBA00004141"/>
    </source>
</evidence>
<feature type="region of interest" description="Disordered" evidence="6">
    <location>
        <begin position="50"/>
        <end position="93"/>
    </location>
</feature>
<organism evidence="8 9">
    <name type="scientific">Geothrix edaphica</name>
    <dbReference type="NCBI Taxonomy" id="2927976"/>
    <lineage>
        <taxon>Bacteria</taxon>
        <taxon>Pseudomonadati</taxon>
        <taxon>Acidobacteriota</taxon>
        <taxon>Holophagae</taxon>
        <taxon>Holophagales</taxon>
        <taxon>Holophagaceae</taxon>
        <taxon>Geothrix</taxon>
    </lineage>
</organism>
<feature type="transmembrane region" description="Helical" evidence="7">
    <location>
        <begin position="245"/>
        <end position="266"/>
    </location>
</feature>
<feature type="transmembrane region" description="Helical" evidence="7">
    <location>
        <begin position="169"/>
        <end position="187"/>
    </location>
</feature>
<keyword evidence="3 7" id="KW-0812">Transmembrane</keyword>
<feature type="transmembrane region" description="Helical" evidence="7">
    <location>
        <begin position="437"/>
        <end position="460"/>
    </location>
</feature>
<evidence type="ECO:0000256" key="2">
    <source>
        <dbReference type="ARBA" id="ARBA00007349"/>
    </source>
</evidence>
<keyword evidence="4 7" id="KW-1133">Transmembrane helix</keyword>
<feature type="transmembrane region" description="Helical" evidence="7">
    <location>
        <begin position="199"/>
        <end position="225"/>
    </location>
</feature>
<dbReference type="Pfam" id="PF00939">
    <property type="entry name" value="Na_sulph_symp"/>
    <property type="match status" value="1"/>
</dbReference>
<keyword evidence="9" id="KW-1185">Reference proteome</keyword>
<feature type="transmembrane region" description="Helical" evidence="7">
    <location>
        <begin position="382"/>
        <end position="398"/>
    </location>
</feature>
<dbReference type="PANTHER" id="PTHR42826">
    <property type="entry name" value="DICARBOXYLATE TRANSPORTER 2.1, CHLOROPLASTIC"/>
    <property type="match status" value="1"/>
</dbReference>
<feature type="transmembrane region" description="Helical" evidence="7">
    <location>
        <begin position="472"/>
        <end position="491"/>
    </location>
</feature>
<dbReference type="InterPro" id="IPR001898">
    <property type="entry name" value="SLC13A/DASS"/>
</dbReference>
<sequence>MSNPDPKGRGWQGAKPMQLLVTLAVGCLLYFILPRVAPVPDAKLFAGTAAAKAKPGDKAAKPGEKVAKPADKPKPAEAKAAEPKAAASAKKPSAKELEVQRIEAEAKVKFEAAAKAKADAEAKVKAEADAKAKAEAEKVRQADWIRGLHLFAIFVATILGIILRPLPMGAVAMIGVGLTAITGTLPIGDSLSGFAEKTLWLIIVAFMFARGFIKTGLGTRIAYFFMRLLGKRTLGLAYGFAATEFVLAPVVPSNTARTAGIIMPIMRSLARAYGSNPEDGTARKIGAYLTMTCFNLDLIVSAMFLTAMAANPMTQKFAADFGITITWNSWFVAAIVPGLVGLLVIPYFFYKLYKPEITETPEAVEMATAKLKEMGRPSMSEWLMVAVFSFVLVLWVIGEKAFGIDGTTAALLGLALLLLTGVLTWKDVLEEHNAWDVLIWTGGLIMMAGFLNKLGMIPWFSKVVGASMAGHGWHFGFLVLAVTYFYAHYFFASMTAHAGAMYAAFLGVSITLGAPPMLAALVLCFFSNLHASMTHYGTGPAPAMFGLGYVPIGTWWRLGFMVSVVNILIWVVVGGAWWKVLHLW</sequence>
<protein>
    <recommendedName>
        <fullName evidence="10">Anion permease</fullName>
    </recommendedName>
</protein>
<dbReference type="Proteomes" id="UP001165044">
    <property type="component" value="Unassembled WGS sequence"/>
</dbReference>
<name>A0ABQ5PZB9_9BACT</name>
<feature type="compositionally biased region" description="Basic and acidic residues" evidence="6">
    <location>
        <begin position="54"/>
        <end position="82"/>
    </location>
</feature>
<evidence type="ECO:0000313" key="9">
    <source>
        <dbReference type="Proteomes" id="UP001165044"/>
    </source>
</evidence>
<feature type="transmembrane region" description="Helical" evidence="7">
    <location>
        <begin position="404"/>
        <end position="425"/>
    </location>
</feature>
<feature type="transmembrane region" description="Helical" evidence="7">
    <location>
        <begin position="503"/>
        <end position="529"/>
    </location>
</feature>
<evidence type="ECO:0000256" key="5">
    <source>
        <dbReference type="ARBA" id="ARBA00023136"/>
    </source>
</evidence>
<dbReference type="RefSeq" id="WP_285609030.1">
    <property type="nucleotide sequence ID" value="NZ_BSDC01000002.1"/>
</dbReference>
<feature type="transmembrane region" description="Helical" evidence="7">
    <location>
        <begin position="287"/>
        <end position="310"/>
    </location>
</feature>
<accession>A0ABQ5PZB9</accession>
<dbReference type="EMBL" id="BSDC01000002">
    <property type="protein sequence ID" value="GLH67718.1"/>
    <property type="molecule type" value="Genomic_DNA"/>
</dbReference>
<proteinExistence type="inferred from homology"/>
<feature type="transmembrane region" description="Helical" evidence="7">
    <location>
        <begin position="16"/>
        <end position="33"/>
    </location>
</feature>
<dbReference type="PROSITE" id="PS51257">
    <property type="entry name" value="PROKAR_LIPOPROTEIN"/>
    <property type="match status" value="1"/>
</dbReference>
<evidence type="ECO:0000256" key="6">
    <source>
        <dbReference type="SAM" id="MobiDB-lite"/>
    </source>
</evidence>
<evidence type="ECO:0008006" key="10">
    <source>
        <dbReference type="Google" id="ProtNLM"/>
    </source>
</evidence>
<dbReference type="NCBIfam" id="TIGR00785">
    <property type="entry name" value="dass"/>
    <property type="match status" value="1"/>
</dbReference>
<feature type="transmembrane region" description="Helical" evidence="7">
    <location>
        <begin position="330"/>
        <end position="350"/>
    </location>
</feature>
<evidence type="ECO:0000256" key="7">
    <source>
        <dbReference type="SAM" id="Phobius"/>
    </source>
</evidence>
<keyword evidence="5 7" id="KW-0472">Membrane</keyword>
<evidence type="ECO:0000256" key="4">
    <source>
        <dbReference type="ARBA" id="ARBA00022989"/>
    </source>
</evidence>
<evidence type="ECO:0000313" key="8">
    <source>
        <dbReference type="EMBL" id="GLH67718.1"/>
    </source>
</evidence>
<gene>
    <name evidence="8" type="ORF">GETHED_20820</name>
</gene>
<reference evidence="8" key="1">
    <citation type="journal article" date="2023" name="Antonie Van Leeuwenhoek">
        <title>Mesoterricola silvestris gen. nov., sp. nov., Mesoterricola sediminis sp. nov., Geothrix oryzae sp. nov., Geothrix edaphica sp. nov., Geothrix rubra sp. nov., and Geothrix limicola sp. nov., six novel members of Acidobacteriota isolated from soils.</title>
        <authorList>
            <person name="Itoh H."/>
            <person name="Sugisawa Y."/>
            <person name="Mise K."/>
            <person name="Xu Z."/>
            <person name="Kuniyasu M."/>
            <person name="Ushijima N."/>
            <person name="Kawano K."/>
            <person name="Kobayashi E."/>
            <person name="Shiratori Y."/>
            <person name="Masuda Y."/>
            <person name="Senoo K."/>
        </authorList>
    </citation>
    <scope>NUCLEOTIDE SEQUENCE</scope>
    <source>
        <strain evidence="8">Red802</strain>
    </source>
</reference>
<feature type="transmembrane region" description="Helical" evidence="7">
    <location>
        <begin position="144"/>
        <end position="163"/>
    </location>
</feature>
<comment type="similarity">
    <text evidence="2">Belongs to the SLC13A/DASS transporter (TC 2.A.47) family. DIT1 subfamily.</text>
</comment>
<feature type="transmembrane region" description="Helical" evidence="7">
    <location>
        <begin position="555"/>
        <end position="578"/>
    </location>
</feature>
<evidence type="ECO:0000256" key="3">
    <source>
        <dbReference type="ARBA" id="ARBA00022692"/>
    </source>
</evidence>
<comment type="subcellular location">
    <subcellularLocation>
        <location evidence="1">Membrane</location>
        <topology evidence="1">Multi-pass membrane protein</topology>
    </subcellularLocation>
</comment>